<dbReference type="InterPro" id="IPR000914">
    <property type="entry name" value="SBP_5_dom"/>
</dbReference>
<sequence length="596" mass="68830">MSVFKILGLWLGVFCFLKATPYLYLGEEPKYKDNFTHFEYANPDARKGGVLRNDAIGTFDSLNPFALKGTKAEGLDLIYDTLMVQSLDEPYAEYPLIAKDAQVAKDNSYVVFTLDKRARFSNNAPILASDVKFSFDTIMKLGSPLYRQYYQDVKKAVVLDKHHVKFIFKTTENKELPLILGQLQIFSKKAFQKDYFEKNPLLIPVSSGPYVIASFDVGKKITYQRNPNYWAKNLPSRKGQFNFDQVKFEYYKDETVALQAFLSGAYDWRIESTAKVWARGYVGKAIDNKKITKYLIAHKMPSGMQGFFFNTRREIFKDKRVREALFYAFDFEWANKNLFFSQYKRTTSFFSNSVYASPPLPSPEEKALLAPYEKSLDERVFKEPYVVPRTDGADVLGYNLRENLKYAQKLLQSAGFSYQNMRLVDKNNKPFSFTLLLNSPAFERLALAFAKNLRVLGIDMKIQRVDLSQYVNRVKSYDFDMIVGVIGQSSFPGNEQRFYFGSLSAKEKGARNYAGISSKVVDDLIEKIINAKDYKEQLAAIQAMDRVLLWGFYVIPHFYLPNYRIAAYNYIGMPEISPSYGFSPYLWWIKKERGLQ</sequence>
<gene>
    <name evidence="3" type="ORF">AA977_05820</name>
</gene>
<dbReference type="GO" id="GO:0043190">
    <property type="term" value="C:ATP-binding cassette (ABC) transporter complex"/>
    <property type="evidence" value="ECO:0007669"/>
    <property type="project" value="InterPro"/>
</dbReference>
<dbReference type="Pfam" id="PF00496">
    <property type="entry name" value="SBP_bac_5"/>
    <property type="match status" value="1"/>
</dbReference>
<dbReference type="PANTHER" id="PTHR30290:SF64">
    <property type="entry name" value="ABC TRANSPORTER PERIPLASMIC BINDING PROTEIN"/>
    <property type="match status" value="1"/>
</dbReference>
<dbReference type="CDD" id="cd08497">
    <property type="entry name" value="MbnE-like"/>
    <property type="match status" value="1"/>
</dbReference>
<dbReference type="RefSeq" id="WP_064434912.1">
    <property type="nucleotide sequence ID" value="NZ_CP011486.1"/>
</dbReference>
<dbReference type="GO" id="GO:0042884">
    <property type="term" value="P:microcin transport"/>
    <property type="evidence" value="ECO:0007669"/>
    <property type="project" value="TreeGrafter"/>
</dbReference>
<evidence type="ECO:0000256" key="1">
    <source>
        <dbReference type="ARBA" id="ARBA00022729"/>
    </source>
</evidence>
<dbReference type="SUPFAM" id="SSF53850">
    <property type="entry name" value="Periplasmic binding protein-like II"/>
    <property type="match status" value="1"/>
</dbReference>
<dbReference type="Gene3D" id="3.10.105.10">
    <property type="entry name" value="Dipeptide-binding Protein, Domain 3"/>
    <property type="match status" value="1"/>
</dbReference>
<accession>A0A1A9HFW9</accession>
<keyword evidence="1" id="KW-0732">Signal</keyword>
<dbReference type="GO" id="GO:1904680">
    <property type="term" value="F:peptide transmembrane transporter activity"/>
    <property type="evidence" value="ECO:0007669"/>
    <property type="project" value="TreeGrafter"/>
</dbReference>
<protein>
    <submittedName>
        <fullName evidence="3">Peptide ABC transporter substrate-binding protein</fullName>
    </submittedName>
</protein>
<dbReference type="FunFam" id="3.10.105.10:FF:000005">
    <property type="entry name" value="ABC transporter substrate-binding protein"/>
    <property type="match status" value="1"/>
</dbReference>
<dbReference type="InterPro" id="IPR039424">
    <property type="entry name" value="SBP_5"/>
</dbReference>
<dbReference type="Gene3D" id="3.40.190.10">
    <property type="entry name" value="Periplasmic binding protein-like II"/>
    <property type="match status" value="1"/>
</dbReference>
<dbReference type="InterPro" id="IPR030678">
    <property type="entry name" value="Peptide/Ni-bd"/>
</dbReference>
<dbReference type="PATRIC" id="fig|210.2441.peg.1191"/>
<dbReference type="GO" id="GO:0015833">
    <property type="term" value="P:peptide transport"/>
    <property type="evidence" value="ECO:0007669"/>
    <property type="project" value="TreeGrafter"/>
</dbReference>
<dbReference type="PIRSF" id="PIRSF002741">
    <property type="entry name" value="MppA"/>
    <property type="match status" value="1"/>
</dbReference>
<proteinExistence type="predicted"/>
<dbReference type="EMBL" id="CP011486">
    <property type="protein sequence ID" value="ANH48643.1"/>
    <property type="molecule type" value="Genomic_DNA"/>
</dbReference>
<name>A0A1A9HFW9_HELPX</name>
<evidence type="ECO:0000313" key="3">
    <source>
        <dbReference type="EMBL" id="ANH48643.1"/>
    </source>
</evidence>
<evidence type="ECO:0000313" key="4">
    <source>
        <dbReference type="Proteomes" id="UP000078062"/>
    </source>
</evidence>
<reference evidence="3 4" key="1">
    <citation type="submission" date="2014-04" db="EMBL/GenBank/DDBJ databases">
        <title>Detecting global and local adaptation in a worldwide sample of Helicobacter pylori genomes.</title>
        <authorList>
            <person name="Montano V."/>
            <person name="Didelot X."/>
            <person name="Foll M."/>
            <person name="Linz B."/>
            <person name="Reinhardt R."/>
            <person name="Suerbaum S."/>
            <person name="Moodley Y."/>
            <person name="Jensen J.D."/>
        </authorList>
    </citation>
    <scope>NUCLEOTIDE SEQUENCE [LARGE SCALE GENOMIC DNA]</scope>
    <source>
        <strain evidence="3 4">K26A1</strain>
    </source>
</reference>
<organism evidence="3 4">
    <name type="scientific">Helicobacter pylori</name>
    <name type="common">Campylobacter pylori</name>
    <dbReference type="NCBI Taxonomy" id="210"/>
    <lineage>
        <taxon>Bacteria</taxon>
        <taxon>Pseudomonadati</taxon>
        <taxon>Campylobacterota</taxon>
        <taxon>Epsilonproteobacteria</taxon>
        <taxon>Campylobacterales</taxon>
        <taxon>Helicobacteraceae</taxon>
        <taxon>Helicobacter</taxon>
    </lineage>
</organism>
<feature type="domain" description="Solute-binding protein family 5" evidence="2">
    <location>
        <begin position="94"/>
        <end position="500"/>
    </location>
</feature>
<dbReference type="PANTHER" id="PTHR30290">
    <property type="entry name" value="PERIPLASMIC BINDING COMPONENT OF ABC TRANSPORTER"/>
    <property type="match status" value="1"/>
</dbReference>
<dbReference type="GO" id="GO:0030288">
    <property type="term" value="C:outer membrane-bounded periplasmic space"/>
    <property type="evidence" value="ECO:0007669"/>
    <property type="project" value="TreeGrafter"/>
</dbReference>
<dbReference type="Proteomes" id="UP000078062">
    <property type="component" value="Chromosome"/>
</dbReference>
<dbReference type="AlphaFoldDB" id="A0A1A9HFW9"/>
<evidence type="ECO:0000259" key="2">
    <source>
        <dbReference type="Pfam" id="PF00496"/>
    </source>
</evidence>